<dbReference type="GO" id="GO:0030100">
    <property type="term" value="P:regulation of endocytosis"/>
    <property type="evidence" value="ECO:0007669"/>
    <property type="project" value="TreeGrafter"/>
</dbReference>
<keyword evidence="4" id="KW-0862">Zinc</keyword>
<gene>
    <name evidence="8" type="ORF">CAOG_005024</name>
</gene>
<accession>A0A0D2WSF5</accession>
<dbReference type="GO" id="GO:0008270">
    <property type="term" value="F:zinc ion binding"/>
    <property type="evidence" value="ECO:0007669"/>
    <property type="project" value="UniProtKB-KW"/>
</dbReference>
<dbReference type="SUPFAM" id="SSF57863">
    <property type="entry name" value="ArfGap/RecO-like zinc finger"/>
    <property type="match status" value="1"/>
</dbReference>
<evidence type="ECO:0000313" key="9">
    <source>
        <dbReference type="Proteomes" id="UP000008743"/>
    </source>
</evidence>
<evidence type="ECO:0000256" key="4">
    <source>
        <dbReference type="ARBA" id="ARBA00022833"/>
    </source>
</evidence>
<evidence type="ECO:0000256" key="2">
    <source>
        <dbReference type="ARBA" id="ARBA00022723"/>
    </source>
</evidence>
<sequence length="484" mass="51080">MASAEAKQILAAIQAQPGNNNCFDCNAFNPQWVSLSHATFVCLDCSGRHRGLGVHISFVRSVTMDKWSDQQLAKMKAGGNAAAREFLSSQPDWRNDASIEQKYNTMPAALYRDKLSAAAEGRSWNINSARQTVVVYGAPSATASRTASPAQSSLDNFYASSSNAASSTSLGSNSKHGSSGNMYSESAIQQSISGKDDFFKRKQSENAMRSSDLPPSQGGKYTGFGSSSSTSSGSSKSNNNGGEMFDDAWASFSTGWASFTAGASKLATSVSEQATKLGSAVQTNVIAPTSEKLHEGKLLDEVSSFASKVGAGMQSLWRDADRMLHNNGSDPSGSQQQQQQQQQQSQLSGDDDGWAGWGEPAPAPAPAPQAQLQAVSSNNVPRTNSASPATGSSFSGFGTSQAQDDDDDDDENPFAAPKVQRQQSGSSKPQQAGSFSSFGSTVPVKELMKQNAAAKAQQAPASTGWSDDWQDDDNAWESINSKAK</sequence>
<feature type="compositionally biased region" description="Low complexity" evidence="6">
    <location>
        <begin position="223"/>
        <end position="239"/>
    </location>
</feature>
<dbReference type="OrthoDB" id="983479at2759"/>
<keyword evidence="3 5" id="KW-0863">Zinc-finger</keyword>
<dbReference type="PROSITE" id="PS50115">
    <property type="entry name" value="ARFGAP"/>
    <property type="match status" value="1"/>
</dbReference>
<dbReference type="InterPro" id="IPR038508">
    <property type="entry name" value="ArfGAP_dom_sf"/>
</dbReference>
<dbReference type="Pfam" id="PF01412">
    <property type="entry name" value="ArfGap"/>
    <property type="match status" value="1"/>
</dbReference>
<feature type="compositionally biased region" description="Acidic residues" evidence="6">
    <location>
        <begin position="403"/>
        <end position="412"/>
    </location>
</feature>
<dbReference type="Proteomes" id="UP000008743">
    <property type="component" value="Unassembled WGS sequence"/>
</dbReference>
<dbReference type="InterPro" id="IPR037278">
    <property type="entry name" value="ARFGAP/RecO"/>
</dbReference>
<dbReference type="InParanoid" id="A0A0D2WSF5"/>
<feature type="compositionally biased region" description="Low complexity" evidence="6">
    <location>
        <begin position="449"/>
        <end position="461"/>
    </location>
</feature>
<keyword evidence="9" id="KW-1185">Reference proteome</keyword>
<evidence type="ECO:0000313" key="8">
    <source>
        <dbReference type="EMBL" id="KJE94378.1"/>
    </source>
</evidence>
<dbReference type="EMBL" id="KE346367">
    <property type="protein sequence ID" value="KJE94378.1"/>
    <property type="molecule type" value="Genomic_DNA"/>
</dbReference>
<dbReference type="PhylomeDB" id="A0A0D2WSF5"/>
<dbReference type="AlphaFoldDB" id="A0A0D2WSF5"/>
<dbReference type="eggNOG" id="KOG0704">
    <property type="taxonomic scope" value="Eukaryota"/>
</dbReference>
<name>A0A0D2WSF5_CAPO3</name>
<evidence type="ECO:0000256" key="1">
    <source>
        <dbReference type="ARBA" id="ARBA00022468"/>
    </source>
</evidence>
<dbReference type="FunFam" id="1.10.220.150:FF:000014">
    <property type="entry name" value="ADP-ribosylation factor GTPase-activating protein"/>
    <property type="match status" value="1"/>
</dbReference>
<dbReference type="PRINTS" id="PR00405">
    <property type="entry name" value="REVINTRACTNG"/>
</dbReference>
<feature type="compositionally biased region" description="Low complexity" evidence="6">
    <location>
        <begin position="385"/>
        <end position="402"/>
    </location>
</feature>
<feature type="domain" description="Arf-GAP" evidence="7">
    <location>
        <begin position="7"/>
        <end position="124"/>
    </location>
</feature>
<organism evidence="8 9">
    <name type="scientific">Capsaspora owczarzaki (strain ATCC 30864)</name>
    <dbReference type="NCBI Taxonomy" id="595528"/>
    <lineage>
        <taxon>Eukaryota</taxon>
        <taxon>Filasterea</taxon>
        <taxon>Capsaspora</taxon>
    </lineage>
</organism>
<feature type="region of interest" description="Disordered" evidence="6">
    <location>
        <begin position="322"/>
        <end position="484"/>
    </location>
</feature>
<evidence type="ECO:0000256" key="5">
    <source>
        <dbReference type="PROSITE-ProRule" id="PRU00288"/>
    </source>
</evidence>
<dbReference type="GO" id="GO:0005096">
    <property type="term" value="F:GTPase activator activity"/>
    <property type="evidence" value="ECO:0007669"/>
    <property type="project" value="UniProtKB-KW"/>
</dbReference>
<reference evidence="9" key="1">
    <citation type="submission" date="2011-02" db="EMBL/GenBank/DDBJ databases">
        <title>The Genome Sequence of Capsaspora owczarzaki ATCC 30864.</title>
        <authorList>
            <person name="Russ C."/>
            <person name="Cuomo C."/>
            <person name="Burger G."/>
            <person name="Gray M.W."/>
            <person name="Holland P.W.H."/>
            <person name="King N."/>
            <person name="Lang F.B.F."/>
            <person name="Roger A.J."/>
            <person name="Ruiz-Trillo I."/>
            <person name="Young S.K."/>
            <person name="Zeng Q."/>
            <person name="Gargeya S."/>
            <person name="Alvarado L."/>
            <person name="Berlin A."/>
            <person name="Chapman S.B."/>
            <person name="Chen Z."/>
            <person name="Freedman E."/>
            <person name="Gellesch M."/>
            <person name="Goldberg J."/>
            <person name="Griggs A."/>
            <person name="Gujja S."/>
            <person name="Heilman E."/>
            <person name="Heiman D."/>
            <person name="Howarth C."/>
            <person name="Mehta T."/>
            <person name="Neiman D."/>
            <person name="Pearson M."/>
            <person name="Roberts A."/>
            <person name="Saif S."/>
            <person name="Shea T."/>
            <person name="Shenoy N."/>
            <person name="Sisk P."/>
            <person name="Stolte C."/>
            <person name="Sykes S."/>
            <person name="White J."/>
            <person name="Yandava C."/>
            <person name="Haas B."/>
            <person name="Nusbaum C."/>
            <person name="Birren B."/>
        </authorList>
    </citation>
    <scope>NUCLEOTIDE SEQUENCE</scope>
    <source>
        <strain evidence="9">ATCC 30864</strain>
    </source>
</reference>
<dbReference type="STRING" id="595528.A0A0D2WSF5"/>
<dbReference type="PANTHER" id="PTHR46395">
    <property type="entry name" value="ADP-RIBOSYLATION FACTOR GTPASE-ACTIVATING PROTEIN 1"/>
    <property type="match status" value="1"/>
</dbReference>
<feature type="compositionally biased region" description="Polar residues" evidence="6">
    <location>
        <begin position="375"/>
        <end position="384"/>
    </location>
</feature>
<feature type="region of interest" description="Disordered" evidence="6">
    <location>
        <begin position="205"/>
        <end position="239"/>
    </location>
</feature>
<proteinExistence type="predicted"/>
<keyword evidence="2" id="KW-0479">Metal-binding</keyword>
<feature type="compositionally biased region" description="Low complexity" evidence="6">
    <location>
        <begin position="328"/>
        <end position="348"/>
    </location>
</feature>
<feature type="compositionally biased region" description="Polar residues" evidence="6">
    <location>
        <begin position="420"/>
        <end position="440"/>
    </location>
</feature>
<evidence type="ECO:0000259" key="7">
    <source>
        <dbReference type="PROSITE" id="PS50115"/>
    </source>
</evidence>
<protein>
    <submittedName>
        <fullName evidence="8">ADP-ribosylation factor GTPase activating protein 1</fullName>
    </submittedName>
</protein>
<dbReference type="SMART" id="SM00105">
    <property type="entry name" value="ArfGap"/>
    <property type="match status" value="1"/>
</dbReference>
<evidence type="ECO:0000256" key="6">
    <source>
        <dbReference type="SAM" id="MobiDB-lite"/>
    </source>
</evidence>
<dbReference type="CDD" id="cd08830">
    <property type="entry name" value="ArfGap_ArfGap1"/>
    <property type="match status" value="1"/>
</dbReference>
<dbReference type="GO" id="GO:0000139">
    <property type="term" value="C:Golgi membrane"/>
    <property type="evidence" value="ECO:0007669"/>
    <property type="project" value="TreeGrafter"/>
</dbReference>
<dbReference type="Gene3D" id="1.10.220.150">
    <property type="entry name" value="Arf GTPase activating protein"/>
    <property type="match status" value="1"/>
</dbReference>
<keyword evidence="1" id="KW-0343">GTPase activation</keyword>
<dbReference type="PANTHER" id="PTHR46395:SF1">
    <property type="entry name" value="ADP-RIBOSYLATION FACTOR GTPASE-ACTIVATING PROTEIN 1"/>
    <property type="match status" value="1"/>
</dbReference>
<evidence type="ECO:0000256" key="3">
    <source>
        <dbReference type="ARBA" id="ARBA00022771"/>
    </source>
</evidence>
<dbReference type="InterPro" id="IPR001164">
    <property type="entry name" value="ArfGAP_dom"/>
</dbReference>
<dbReference type="GO" id="GO:0032012">
    <property type="term" value="P:regulation of ARF protein signal transduction"/>
    <property type="evidence" value="ECO:0007669"/>
    <property type="project" value="TreeGrafter"/>
</dbReference>